<comment type="caution">
    <text evidence="1">The sequence shown here is derived from an EMBL/GenBank/DDBJ whole genome shotgun (WGS) entry which is preliminary data.</text>
</comment>
<dbReference type="Proteomes" id="UP000036334">
    <property type="component" value="Unassembled WGS sequence"/>
</dbReference>
<reference evidence="1 2" key="1">
    <citation type="submission" date="2015-05" db="EMBL/GenBank/DDBJ databases">
        <title>Genome sequence of Mycobacterium haemophilum.</title>
        <authorList>
            <person name="Greninger A.L."/>
            <person name="Cunningham G."/>
            <person name="Miller S."/>
        </authorList>
    </citation>
    <scope>NUCLEOTIDE SEQUENCE [LARGE SCALE GENOMIC DNA]</scope>
    <source>
        <strain evidence="2">UC1</strain>
    </source>
</reference>
<dbReference type="OrthoDB" id="5244088at2"/>
<dbReference type="AlphaFoldDB" id="A0A0I9TB84"/>
<gene>
    <name evidence="1" type="ORF">ABH38_20070</name>
</gene>
<keyword evidence="2" id="KW-1185">Reference proteome</keyword>
<protein>
    <submittedName>
        <fullName evidence="1">Uncharacterized protein</fullName>
    </submittedName>
</protein>
<dbReference type="EMBL" id="LDPR01000037">
    <property type="protein sequence ID" value="KLO33980.1"/>
    <property type="molecule type" value="Genomic_DNA"/>
</dbReference>
<organism evidence="1 2">
    <name type="scientific">Mycobacterium haemophilum</name>
    <dbReference type="NCBI Taxonomy" id="29311"/>
    <lineage>
        <taxon>Bacteria</taxon>
        <taxon>Bacillati</taxon>
        <taxon>Actinomycetota</taxon>
        <taxon>Actinomycetes</taxon>
        <taxon>Mycobacteriales</taxon>
        <taxon>Mycobacteriaceae</taxon>
        <taxon>Mycobacterium</taxon>
    </lineage>
</organism>
<evidence type="ECO:0000313" key="1">
    <source>
        <dbReference type="EMBL" id="KLO33980.1"/>
    </source>
</evidence>
<proteinExistence type="predicted"/>
<evidence type="ECO:0000313" key="2">
    <source>
        <dbReference type="Proteomes" id="UP000036334"/>
    </source>
</evidence>
<accession>A0A0I9TB84</accession>
<name>A0A0I9TB84_9MYCO</name>
<sequence length="59" mass="6893">MRADGWAAGREPGDFGWLFRFRFPGVGDLVPRAQVLLGSERALLLCYRQRRWYLEGSYE</sequence>